<sequence>MLKYSQKALEDITVEEIQNQKSLDQVLRSQDSVVILQPSWPFDTSVLGIRSLSNTDTAKISSTTGSSKSNGVSKALERDMPYATHTAYNGKQPTQRARVKYLAQEPTTAPKNLHNPEKGGRILEHIRKCFARGQHPNTPESEAKASLSMAAKLMAIE</sequence>
<evidence type="ECO:0000259" key="1">
    <source>
        <dbReference type="Pfam" id="PF10979"/>
    </source>
</evidence>
<accession>A0A8H4QKA6</accession>
<name>A0A8H4QKA6_9HELO</name>
<dbReference type="Pfam" id="PF10979">
    <property type="entry name" value="DUF2786"/>
    <property type="match status" value="1"/>
</dbReference>
<protein>
    <recommendedName>
        <fullName evidence="1">DUF2786 domain-containing protein</fullName>
    </recommendedName>
</protein>
<proteinExistence type="predicted"/>
<reference evidence="2 3" key="1">
    <citation type="submission" date="2020-03" db="EMBL/GenBank/DDBJ databases">
        <title>Draft Genome Sequence of Cudoniella acicularis.</title>
        <authorList>
            <person name="Buettner E."/>
            <person name="Kellner H."/>
        </authorList>
    </citation>
    <scope>NUCLEOTIDE SEQUENCE [LARGE SCALE GENOMIC DNA]</scope>
    <source>
        <strain evidence="2 3">DSM 108380</strain>
    </source>
</reference>
<keyword evidence="3" id="KW-1185">Reference proteome</keyword>
<gene>
    <name evidence="2" type="ORF">G7Y89_g15618</name>
</gene>
<dbReference type="InterPro" id="IPR024498">
    <property type="entry name" value="DUF2786"/>
</dbReference>
<dbReference type="EMBL" id="JAAMPI010002541">
    <property type="protein sequence ID" value="KAF4612459.1"/>
    <property type="molecule type" value="Genomic_DNA"/>
</dbReference>
<dbReference type="OrthoDB" id="3067443at2759"/>
<evidence type="ECO:0000313" key="2">
    <source>
        <dbReference type="EMBL" id="KAF4612459.1"/>
    </source>
</evidence>
<feature type="domain" description="DUF2786" evidence="1">
    <location>
        <begin position="121"/>
        <end position="155"/>
    </location>
</feature>
<comment type="caution">
    <text evidence="2">The sequence shown here is derived from an EMBL/GenBank/DDBJ whole genome shotgun (WGS) entry which is preliminary data.</text>
</comment>
<dbReference type="Proteomes" id="UP000566819">
    <property type="component" value="Unassembled WGS sequence"/>
</dbReference>
<evidence type="ECO:0000313" key="3">
    <source>
        <dbReference type="Proteomes" id="UP000566819"/>
    </source>
</evidence>
<dbReference type="AlphaFoldDB" id="A0A8H4QKA6"/>
<organism evidence="2 3">
    <name type="scientific">Cudoniella acicularis</name>
    <dbReference type="NCBI Taxonomy" id="354080"/>
    <lineage>
        <taxon>Eukaryota</taxon>
        <taxon>Fungi</taxon>
        <taxon>Dikarya</taxon>
        <taxon>Ascomycota</taxon>
        <taxon>Pezizomycotina</taxon>
        <taxon>Leotiomycetes</taxon>
        <taxon>Helotiales</taxon>
        <taxon>Tricladiaceae</taxon>
        <taxon>Cudoniella</taxon>
    </lineage>
</organism>